<sequence length="198" mass="21913">MGSASSKAARTLPKTASKPPPSWAGTRTPGFGDAPAAEAARRPLASETRSEAIEKDSRDPQLLANLSRLGPVRVDHHMQTIRTQETHTNRLFRSRARSEEDAAGAQTPRNRLWGYALAELLDERKTVGTREEYGQLAERFGMDAEKLDSVARYVNSPSIREDSVKRVIGEDGEERVTMTAEWREPVIVNDGGRRTSSL</sequence>
<evidence type="ECO:0000313" key="2">
    <source>
        <dbReference type="Proteomes" id="UP000814140"/>
    </source>
</evidence>
<accession>A0ACB8T2D5</accession>
<dbReference type="Proteomes" id="UP000814140">
    <property type="component" value="Unassembled WGS sequence"/>
</dbReference>
<name>A0ACB8T2D5_9AGAM</name>
<comment type="caution">
    <text evidence="1">The sequence shown here is derived from an EMBL/GenBank/DDBJ whole genome shotgun (WGS) entry which is preliminary data.</text>
</comment>
<protein>
    <submittedName>
        <fullName evidence="1">Uncharacterized protein</fullName>
    </submittedName>
</protein>
<dbReference type="EMBL" id="MU277208">
    <property type="protein sequence ID" value="KAI0062380.1"/>
    <property type="molecule type" value="Genomic_DNA"/>
</dbReference>
<reference evidence="1" key="2">
    <citation type="journal article" date="2022" name="New Phytol.">
        <title>Evolutionary transition to the ectomycorrhizal habit in the genomes of a hyperdiverse lineage of mushroom-forming fungi.</title>
        <authorList>
            <person name="Looney B."/>
            <person name="Miyauchi S."/>
            <person name="Morin E."/>
            <person name="Drula E."/>
            <person name="Courty P.E."/>
            <person name="Kohler A."/>
            <person name="Kuo A."/>
            <person name="LaButti K."/>
            <person name="Pangilinan J."/>
            <person name="Lipzen A."/>
            <person name="Riley R."/>
            <person name="Andreopoulos W."/>
            <person name="He G."/>
            <person name="Johnson J."/>
            <person name="Nolan M."/>
            <person name="Tritt A."/>
            <person name="Barry K.W."/>
            <person name="Grigoriev I.V."/>
            <person name="Nagy L.G."/>
            <person name="Hibbett D."/>
            <person name="Henrissat B."/>
            <person name="Matheny P.B."/>
            <person name="Labbe J."/>
            <person name="Martin F.M."/>
        </authorList>
    </citation>
    <scope>NUCLEOTIDE SEQUENCE</scope>
    <source>
        <strain evidence="1">HHB10654</strain>
    </source>
</reference>
<reference evidence="1" key="1">
    <citation type="submission" date="2021-03" db="EMBL/GenBank/DDBJ databases">
        <authorList>
            <consortium name="DOE Joint Genome Institute"/>
            <person name="Ahrendt S."/>
            <person name="Looney B.P."/>
            <person name="Miyauchi S."/>
            <person name="Morin E."/>
            <person name="Drula E."/>
            <person name="Courty P.E."/>
            <person name="Chicoki N."/>
            <person name="Fauchery L."/>
            <person name="Kohler A."/>
            <person name="Kuo A."/>
            <person name="Labutti K."/>
            <person name="Pangilinan J."/>
            <person name="Lipzen A."/>
            <person name="Riley R."/>
            <person name="Andreopoulos W."/>
            <person name="He G."/>
            <person name="Johnson J."/>
            <person name="Barry K.W."/>
            <person name="Grigoriev I.V."/>
            <person name="Nagy L."/>
            <person name="Hibbett D."/>
            <person name="Henrissat B."/>
            <person name="Matheny P.B."/>
            <person name="Labbe J."/>
            <person name="Martin F."/>
        </authorList>
    </citation>
    <scope>NUCLEOTIDE SEQUENCE</scope>
    <source>
        <strain evidence="1">HHB10654</strain>
    </source>
</reference>
<evidence type="ECO:0000313" key="1">
    <source>
        <dbReference type="EMBL" id="KAI0062380.1"/>
    </source>
</evidence>
<keyword evidence="2" id="KW-1185">Reference proteome</keyword>
<organism evidence="1 2">
    <name type="scientific">Artomyces pyxidatus</name>
    <dbReference type="NCBI Taxonomy" id="48021"/>
    <lineage>
        <taxon>Eukaryota</taxon>
        <taxon>Fungi</taxon>
        <taxon>Dikarya</taxon>
        <taxon>Basidiomycota</taxon>
        <taxon>Agaricomycotina</taxon>
        <taxon>Agaricomycetes</taxon>
        <taxon>Russulales</taxon>
        <taxon>Auriscalpiaceae</taxon>
        <taxon>Artomyces</taxon>
    </lineage>
</organism>
<proteinExistence type="predicted"/>
<gene>
    <name evidence="1" type="ORF">BV25DRAFT_1870471</name>
</gene>